<dbReference type="Proteomes" id="UP000095751">
    <property type="component" value="Unassembled WGS sequence"/>
</dbReference>
<dbReference type="KEGG" id="fcy:FRACYDRAFT_234630"/>
<feature type="compositionally biased region" description="Basic and acidic residues" evidence="1">
    <location>
        <begin position="83"/>
        <end position="101"/>
    </location>
</feature>
<dbReference type="EMBL" id="KV784354">
    <property type="protein sequence ID" value="OEU20998.1"/>
    <property type="molecule type" value="Genomic_DNA"/>
</dbReference>
<feature type="compositionally biased region" description="Low complexity" evidence="1">
    <location>
        <begin position="122"/>
        <end position="145"/>
    </location>
</feature>
<feature type="transmembrane region" description="Helical" evidence="2">
    <location>
        <begin position="59"/>
        <end position="77"/>
    </location>
</feature>
<dbReference type="AlphaFoldDB" id="A0A1E7FS78"/>
<gene>
    <name evidence="3" type="ORF">FRACYDRAFT_234630</name>
</gene>
<name>A0A1E7FS78_9STRA</name>
<reference evidence="3 4" key="1">
    <citation type="submission" date="2016-09" db="EMBL/GenBank/DDBJ databases">
        <title>Extensive genetic diversity and differential bi-allelic expression allows diatom success in the polar Southern Ocean.</title>
        <authorList>
            <consortium name="DOE Joint Genome Institute"/>
            <person name="Mock T."/>
            <person name="Otillar R.P."/>
            <person name="Strauss J."/>
            <person name="Dupont C."/>
            <person name="Frickenhaus S."/>
            <person name="Maumus F."/>
            <person name="Mcmullan M."/>
            <person name="Sanges R."/>
            <person name="Schmutz J."/>
            <person name="Toseland A."/>
            <person name="Valas R."/>
            <person name="Veluchamy A."/>
            <person name="Ward B.J."/>
            <person name="Allen A."/>
            <person name="Barry K."/>
            <person name="Falciatore A."/>
            <person name="Ferrante M."/>
            <person name="Fortunato A.E."/>
            <person name="Gloeckner G."/>
            <person name="Gruber A."/>
            <person name="Hipkin R."/>
            <person name="Janech M."/>
            <person name="Kroth P."/>
            <person name="Leese F."/>
            <person name="Lindquist E."/>
            <person name="Lyon B.R."/>
            <person name="Martin J."/>
            <person name="Mayer C."/>
            <person name="Parker M."/>
            <person name="Quesneville H."/>
            <person name="Raymond J."/>
            <person name="Uhlig C."/>
            <person name="Valentin K.U."/>
            <person name="Worden A.Z."/>
            <person name="Armbrust E.V."/>
            <person name="Bowler C."/>
            <person name="Green B."/>
            <person name="Moulton V."/>
            <person name="Van Oosterhout C."/>
            <person name="Grigoriev I."/>
        </authorList>
    </citation>
    <scope>NUCLEOTIDE SEQUENCE [LARGE SCALE GENOMIC DNA]</scope>
    <source>
        <strain evidence="3 4">CCMP1102</strain>
    </source>
</reference>
<feature type="transmembrane region" description="Helical" evidence="2">
    <location>
        <begin position="6"/>
        <end position="29"/>
    </location>
</feature>
<proteinExistence type="predicted"/>
<sequence>MPKLSTIIETIIISILFVGAIVVPFIAIIGKSMMKSSSSSSSSSSLSLQQQQQQRSIEIVYFTVGVSAIAGLAFYLYNKSKQKDNDKNDKTTTDIGRKNKSTESTSTGSTTQKIKDIWKAGNNNNNNNNSQQKSNNNSNNNNNNNRTTRKDKKGFGSKYYYAHNDSNATGGYKDGLKMEDYRMNGPRLLSRNGLSVQDETATATATATIDNDDDDDDNKEKEMTYGCDNNNSNNNNAGGKENDDVQDNNNNAVVKNVTNITKYLWDDPGDSKGIGTIRIDVLPSSTSSSSTPSYDDVKDVKIENVNASLMEGGRGLLVNIDSTSIDGGSSCRYQLKINKLYEFASDVKVIIKPKRLLIKIYKKKTKNYNDLVAWPQPHKKI</sequence>
<protein>
    <submittedName>
        <fullName evidence="3">Uncharacterized protein</fullName>
    </submittedName>
</protein>
<keyword evidence="2" id="KW-0472">Membrane</keyword>
<dbReference type="OrthoDB" id="49464at2759"/>
<organism evidence="3 4">
    <name type="scientific">Fragilariopsis cylindrus CCMP1102</name>
    <dbReference type="NCBI Taxonomy" id="635003"/>
    <lineage>
        <taxon>Eukaryota</taxon>
        <taxon>Sar</taxon>
        <taxon>Stramenopiles</taxon>
        <taxon>Ochrophyta</taxon>
        <taxon>Bacillariophyta</taxon>
        <taxon>Bacillariophyceae</taxon>
        <taxon>Bacillariophycidae</taxon>
        <taxon>Bacillariales</taxon>
        <taxon>Bacillariaceae</taxon>
        <taxon>Fragilariopsis</taxon>
    </lineage>
</organism>
<feature type="compositionally biased region" description="Low complexity" evidence="1">
    <location>
        <begin position="102"/>
        <end position="111"/>
    </location>
</feature>
<keyword evidence="2" id="KW-1133">Transmembrane helix</keyword>
<feature type="region of interest" description="Disordered" evidence="1">
    <location>
        <begin position="83"/>
        <end position="172"/>
    </location>
</feature>
<keyword evidence="2" id="KW-0812">Transmembrane</keyword>
<keyword evidence="4" id="KW-1185">Reference proteome</keyword>
<feature type="compositionally biased region" description="Low complexity" evidence="1">
    <location>
        <begin position="198"/>
        <end position="209"/>
    </location>
</feature>
<feature type="region of interest" description="Disordered" evidence="1">
    <location>
        <begin position="189"/>
        <end position="248"/>
    </location>
</feature>
<evidence type="ECO:0000313" key="4">
    <source>
        <dbReference type="Proteomes" id="UP000095751"/>
    </source>
</evidence>
<evidence type="ECO:0000313" key="3">
    <source>
        <dbReference type="EMBL" id="OEU20998.1"/>
    </source>
</evidence>
<evidence type="ECO:0000256" key="2">
    <source>
        <dbReference type="SAM" id="Phobius"/>
    </source>
</evidence>
<evidence type="ECO:0000256" key="1">
    <source>
        <dbReference type="SAM" id="MobiDB-lite"/>
    </source>
</evidence>
<accession>A0A1E7FS78</accession>
<dbReference type="InParanoid" id="A0A1E7FS78"/>